<dbReference type="Pfam" id="PF08376">
    <property type="entry name" value="NIT"/>
    <property type="match status" value="1"/>
</dbReference>
<accession>A0A162C2M0</accession>
<evidence type="ECO:0000313" key="3">
    <source>
        <dbReference type="Proteomes" id="UP000076661"/>
    </source>
</evidence>
<organism evidence="2 3">
    <name type="scientific">Pseudoalteromonas luteoviolacea S4060-1</name>
    <dbReference type="NCBI Taxonomy" id="1365257"/>
    <lineage>
        <taxon>Bacteria</taxon>
        <taxon>Pseudomonadati</taxon>
        <taxon>Pseudomonadota</taxon>
        <taxon>Gammaproteobacteria</taxon>
        <taxon>Alteromonadales</taxon>
        <taxon>Pseudoalteromonadaceae</taxon>
        <taxon>Pseudoalteromonas</taxon>
    </lineage>
</organism>
<evidence type="ECO:0000313" key="2">
    <source>
        <dbReference type="EMBL" id="KZN61214.1"/>
    </source>
</evidence>
<sequence length="95" mass="10810">MRIFNNLKLRWKLLSIALIPLVFMVALAVDKVFENQKLEQENAKLLLLTQLSVLANEFVHEMQKERGATAGFLGSKGVKFSDVLPKRKGRHRSSC</sequence>
<reference evidence="2 3" key="1">
    <citation type="submission" date="2013-07" db="EMBL/GenBank/DDBJ databases">
        <title>Comparative Genomic and Metabolomic Analysis of Twelve Strains of Pseudoalteromonas luteoviolacea.</title>
        <authorList>
            <person name="Vynne N.G."/>
            <person name="Mansson M."/>
            <person name="Gram L."/>
        </authorList>
    </citation>
    <scope>NUCLEOTIDE SEQUENCE [LARGE SCALE GENOMIC DNA]</scope>
    <source>
        <strain evidence="2 3">S4060-1</strain>
    </source>
</reference>
<feature type="domain" description="Nitrate/nitrite sensing protein" evidence="1">
    <location>
        <begin position="58"/>
        <end position="87"/>
    </location>
</feature>
<gene>
    <name evidence="2" type="ORF">N478_03915</name>
</gene>
<dbReference type="EMBL" id="AUXX01000045">
    <property type="protein sequence ID" value="KZN61214.1"/>
    <property type="molecule type" value="Genomic_DNA"/>
</dbReference>
<protein>
    <recommendedName>
        <fullName evidence="1">Nitrate/nitrite sensing protein domain-containing protein</fullName>
    </recommendedName>
</protein>
<dbReference type="Proteomes" id="UP000076661">
    <property type="component" value="Unassembled WGS sequence"/>
</dbReference>
<dbReference type="AlphaFoldDB" id="A0A162C2M0"/>
<dbReference type="RefSeq" id="WP_196762240.1">
    <property type="nucleotide sequence ID" value="NZ_AUXX01000045.1"/>
</dbReference>
<name>A0A162C2M0_9GAMM</name>
<dbReference type="InterPro" id="IPR013587">
    <property type="entry name" value="Nitrate/nitrite_sensing"/>
</dbReference>
<dbReference type="PATRIC" id="fig|1365257.3.peg.4093"/>
<proteinExistence type="predicted"/>
<evidence type="ECO:0000259" key="1">
    <source>
        <dbReference type="Pfam" id="PF08376"/>
    </source>
</evidence>
<comment type="caution">
    <text evidence="2">The sequence shown here is derived from an EMBL/GenBank/DDBJ whole genome shotgun (WGS) entry which is preliminary data.</text>
</comment>